<name>A0A9P6N741_9BASI</name>
<proteinExistence type="predicted"/>
<keyword evidence="2" id="KW-1185">Reference proteome</keyword>
<reference evidence="1" key="1">
    <citation type="submission" date="2013-11" db="EMBL/GenBank/DDBJ databases">
        <title>Genome sequence of the fusiform rust pathogen reveals effectors for host alternation and coevolution with pine.</title>
        <authorList>
            <consortium name="DOE Joint Genome Institute"/>
            <person name="Smith K."/>
            <person name="Pendleton A."/>
            <person name="Kubisiak T."/>
            <person name="Anderson C."/>
            <person name="Salamov A."/>
            <person name="Aerts A."/>
            <person name="Riley R."/>
            <person name="Clum A."/>
            <person name="Lindquist E."/>
            <person name="Ence D."/>
            <person name="Campbell M."/>
            <person name="Kronenberg Z."/>
            <person name="Feau N."/>
            <person name="Dhillon B."/>
            <person name="Hamelin R."/>
            <person name="Burleigh J."/>
            <person name="Smith J."/>
            <person name="Yandell M."/>
            <person name="Nelson C."/>
            <person name="Grigoriev I."/>
            <person name="Davis J."/>
        </authorList>
    </citation>
    <scope>NUCLEOTIDE SEQUENCE</scope>
    <source>
        <strain evidence="1">G11</strain>
    </source>
</reference>
<evidence type="ECO:0000313" key="1">
    <source>
        <dbReference type="EMBL" id="KAG0140488.1"/>
    </source>
</evidence>
<dbReference type="EMBL" id="MU167440">
    <property type="protein sequence ID" value="KAG0140488.1"/>
    <property type="molecule type" value="Genomic_DNA"/>
</dbReference>
<accession>A0A9P6N741</accession>
<organism evidence="1 2">
    <name type="scientific">Cronartium quercuum f. sp. fusiforme G11</name>
    <dbReference type="NCBI Taxonomy" id="708437"/>
    <lineage>
        <taxon>Eukaryota</taxon>
        <taxon>Fungi</taxon>
        <taxon>Dikarya</taxon>
        <taxon>Basidiomycota</taxon>
        <taxon>Pucciniomycotina</taxon>
        <taxon>Pucciniomycetes</taxon>
        <taxon>Pucciniales</taxon>
        <taxon>Coleosporiaceae</taxon>
        <taxon>Cronartium</taxon>
    </lineage>
</organism>
<sequence>MASSGFTSVCSVKFTPTYGPSPSAAVVYPNQLNSSSYGLRYTYAAGQAVRDSAESARAEVKLMPVYDHVESGRVPFR</sequence>
<protein>
    <submittedName>
        <fullName evidence="1">Uncharacterized protein</fullName>
    </submittedName>
</protein>
<evidence type="ECO:0000313" key="2">
    <source>
        <dbReference type="Proteomes" id="UP000886653"/>
    </source>
</evidence>
<comment type="caution">
    <text evidence="1">The sequence shown here is derived from an EMBL/GenBank/DDBJ whole genome shotgun (WGS) entry which is preliminary data.</text>
</comment>
<dbReference type="AlphaFoldDB" id="A0A9P6N741"/>
<gene>
    <name evidence="1" type="ORF">CROQUDRAFT_674625</name>
</gene>
<dbReference type="Proteomes" id="UP000886653">
    <property type="component" value="Unassembled WGS sequence"/>
</dbReference>